<sequence length="523" mass="58713">MTETVDLRVKAPGFFESNGMHSGKTSTPKRLVSPVRASIFQDYNTGNVKKISKETVSASVLLEPGVIPKIIRKVGDEKIMAVFLEDTATYVRKNSLNFSRTALEEMFLEADLEGKGYLSKDNLKAALTGRFRHRKYQGKHWQALARALLGVKKVVTEQSCFGTVAVPVSPHKTSSKLESFAPIILQPDLNDEHDFSFAGGTSLAPKFTSGKIDKQSASGEWGLHMNRLSKYDSERSKPPEDVPPGSEDVQVSTTCGVKTLQQERPESSINHTMGFKRQLSVKMDVPTNTVDPSKPVMTLKAADDYNKTLSTNLNTEPAAPILCGFGNVPRQPLYQRDYSHPNSMVNSWGENTEKSFSASLETLKRSGSARERAAPEPYGKNTGPKTERTRKEDAIDRRDWVDDPRHGFNLVTKAQDRHALCTTGKTDERGFHGKFVDKRKLYFFRKNDARTPAKYYDMEAAFNVLPSVPLQGGLRHYNKVLGEQQDWRTLKVHEDQAIRPCGWYEEMKKSQRFNIYGKPSRVA</sequence>
<dbReference type="AlphaFoldDB" id="A0AAE0GHV6"/>
<gene>
    <name evidence="3" type="ORF">CYMTET_13747</name>
</gene>
<evidence type="ECO:0000313" key="3">
    <source>
        <dbReference type="EMBL" id="KAK3278308.1"/>
    </source>
</evidence>
<dbReference type="PROSITE" id="PS50222">
    <property type="entry name" value="EF_HAND_2"/>
    <property type="match status" value="1"/>
</dbReference>
<evidence type="ECO:0000313" key="4">
    <source>
        <dbReference type="Proteomes" id="UP001190700"/>
    </source>
</evidence>
<feature type="compositionally biased region" description="Basic and acidic residues" evidence="1">
    <location>
        <begin position="362"/>
        <end position="374"/>
    </location>
</feature>
<organism evidence="3 4">
    <name type="scientific">Cymbomonas tetramitiformis</name>
    <dbReference type="NCBI Taxonomy" id="36881"/>
    <lineage>
        <taxon>Eukaryota</taxon>
        <taxon>Viridiplantae</taxon>
        <taxon>Chlorophyta</taxon>
        <taxon>Pyramimonadophyceae</taxon>
        <taxon>Pyramimonadales</taxon>
        <taxon>Pyramimonadaceae</taxon>
        <taxon>Cymbomonas</taxon>
    </lineage>
</organism>
<reference evidence="3 4" key="1">
    <citation type="journal article" date="2015" name="Genome Biol. Evol.">
        <title>Comparative Genomics of a Bacterivorous Green Alga Reveals Evolutionary Causalities and Consequences of Phago-Mixotrophic Mode of Nutrition.</title>
        <authorList>
            <person name="Burns J.A."/>
            <person name="Paasch A."/>
            <person name="Narechania A."/>
            <person name="Kim E."/>
        </authorList>
    </citation>
    <scope>NUCLEOTIDE SEQUENCE [LARGE SCALE GENOMIC DNA]</scope>
    <source>
        <strain evidence="3 4">PLY_AMNH</strain>
    </source>
</reference>
<feature type="region of interest" description="Disordered" evidence="1">
    <location>
        <begin position="231"/>
        <end position="251"/>
    </location>
</feature>
<comment type="caution">
    <text evidence="3">The sequence shown here is derived from an EMBL/GenBank/DDBJ whole genome shotgun (WGS) entry which is preliminary data.</text>
</comment>
<dbReference type="GO" id="GO:0005509">
    <property type="term" value="F:calcium ion binding"/>
    <property type="evidence" value="ECO:0007669"/>
    <property type="project" value="InterPro"/>
</dbReference>
<proteinExistence type="predicted"/>
<feature type="region of interest" description="Disordered" evidence="1">
    <location>
        <begin position="361"/>
        <end position="394"/>
    </location>
</feature>
<evidence type="ECO:0000259" key="2">
    <source>
        <dbReference type="PROSITE" id="PS50222"/>
    </source>
</evidence>
<accession>A0AAE0GHV6</accession>
<evidence type="ECO:0000256" key="1">
    <source>
        <dbReference type="SAM" id="MobiDB-lite"/>
    </source>
</evidence>
<feature type="compositionally biased region" description="Basic and acidic residues" evidence="1">
    <location>
        <begin position="231"/>
        <end position="240"/>
    </location>
</feature>
<protein>
    <recommendedName>
        <fullName evidence="2">EF-hand domain-containing protein</fullName>
    </recommendedName>
</protein>
<keyword evidence="4" id="KW-1185">Reference proteome</keyword>
<dbReference type="EMBL" id="LGRX02005526">
    <property type="protein sequence ID" value="KAK3278308.1"/>
    <property type="molecule type" value="Genomic_DNA"/>
</dbReference>
<dbReference type="Proteomes" id="UP001190700">
    <property type="component" value="Unassembled WGS sequence"/>
</dbReference>
<feature type="domain" description="EF-hand" evidence="2">
    <location>
        <begin position="98"/>
        <end position="133"/>
    </location>
</feature>
<name>A0AAE0GHV6_9CHLO</name>
<dbReference type="InterPro" id="IPR002048">
    <property type="entry name" value="EF_hand_dom"/>
</dbReference>
<feature type="compositionally biased region" description="Basic and acidic residues" evidence="1">
    <location>
        <begin position="385"/>
        <end position="394"/>
    </location>
</feature>